<dbReference type="RefSeq" id="XP_017879649.1">
    <property type="nucleotide sequence ID" value="XM_018024160.2"/>
</dbReference>
<evidence type="ECO:0000256" key="5">
    <source>
        <dbReference type="ARBA" id="ARBA00023136"/>
    </source>
</evidence>
<evidence type="ECO:0000256" key="7">
    <source>
        <dbReference type="RuleBase" id="RU361218"/>
    </source>
</evidence>
<proteinExistence type="inferred from homology"/>
<dbReference type="Pfam" id="PF00335">
    <property type="entry name" value="Tetraspanin"/>
    <property type="match status" value="1"/>
</dbReference>
<dbReference type="InterPro" id="IPR000301">
    <property type="entry name" value="Tetraspanin_animals"/>
</dbReference>
<keyword evidence="8" id="KW-1185">Reference proteome</keyword>
<feature type="transmembrane region" description="Helical" evidence="7">
    <location>
        <begin position="85"/>
        <end position="111"/>
    </location>
</feature>
<dbReference type="PRINTS" id="PR00259">
    <property type="entry name" value="TMFOUR"/>
</dbReference>
<comment type="subcellular location">
    <subcellularLocation>
        <location evidence="1 7">Membrane</location>
        <topology evidence="1 7">Multi-pass membrane protein</topology>
    </subcellularLocation>
</comment>
<evidence type="ECO:0000256" key="6">
    <source>
        <dbReference type="PIRSR" id="PIRSR002419-1"/>
    </source>
</evidence>
<evidence type="ECO:0000313" key="9">
    <source>
        <dbReference type="RefSeq" id="XP_017879649.1"/>
    </source>
</evidence>
<dbReference type="GeneID" id="108624688"/>
<dbReference type="GO" id="GO:0005886">
    <property type="term" value="C:plasma membrane"/>
    <property type="evidence" value="ECO:0007669"/>
    <property type="project" value="TreeGrafter"/>
</dbReference>
<feature type="transmembrane region" description="Helical" evidence="7">
    <location>
        <begin position="58"/>
        <end position="78"/>
    </location>
</feature>
<name>A0AAJ7N688_9HYME</name>
<dbReference type="PANTHER" id="PTHR19282:SF252">
    <property type="entry name" value="TETRASPANIN"/>
    <property type="match status" value="1"/>
</dbReference>
<dbReference type="InterPro" id="IPR018499">
    <property type="entry name" value="Tetraspanin/Peripherin"/>
</dbReference>
<evidence type="ECO:0000256" key="1">
    <source>
        <dbReference type="ARBA" id="ARBA00004141"/>
    </source>
</evidence>
<organism evidence="8 9">
    <name type="scientific">Ceratina calcarata</name>
    <dbReference type="NCBI Taxonomy" id="156304"/>
    <lineage>
        <taxon>Eukaryota</taxon>
        <taxon>Metazoa</taxon>
        <taxon>Ecdysozoa</taxon>
        <taxon>Arthropoda</taxon>
        <taxon>Hexapoda</taxon>
        <taxon>Insecta</taxon>
        <taxon>Pterygota</taxon>
        <taxon>Neoptera</taxon>
        <taxon>Endopterygota</taxon>
        <taxon>Hymenoptera</taxon>
        <taxon>Apocrita</taxon>
        <taxon>Aculeata</taxon>
        <taxon>Apoidea</taxon>
        <taxon>Anthophila</taxon>
        <taxon>Apidae</taxon>
        <taxon>Ceratina</taxon>
        <taxon>Zadontomerus</taxon>
    </lineage>
</organism>
<evidence type="ECO:0000256" key="2">
    <source>
        <dbReference type="ARBA" id="ARBA00006840"/>
    </source>
</evidence>
<dbReference type="PANTHER" id="PTHR19282">
    <property type="entry name" value="TETRASPANIN"/>
    <property type="match status" value="1"/>
</dbReference>
<sequence>MAKHLGLMATMACMKTLLMLINCILWVVGILMLCTGIWLRIELGDYVDINTDSSRAAFLALACLGALLTLIATFACCCTTRGHPALLYVYGAFLAVIVILELGAGASIYAYRTDLDKQFDQDLNETMAVYGQNTKKSNYIDFIQSTLFCCGNRGYNDWLNMYPSKDMPNSCCKNYVLLEGESQVEQSPPPCDVSDVDQIYTQGCYTRVLGIINGNIGMVASLAIGVTFFPFVGIFLACCLASNINKMKYEQVA</sequence>
<feature type="disulfide bond" evidence="6">
    <location>
        <begin position="150"/>
        <end position="171"/>
    </location>
</feature>
<dbReference type="PIRSF" id="PIRSF002419">
    <property type="entry name" value="Tetraspanin"/>
    <property type="match status" value="1"/>
</dbReference>
<protein>
    <recommendedName>
        <fullName evidence="7">Tetraspanin</fullName>
    </recommendedName>
</protein>
<evidence type="ECO:0000256" key="3">
    <source>
        <dbReference type="ARBA" id="ARBA00022692"/>
    </source>
</evidence>
<dbReference type="SUPFAM" id="SSF48652">
    <property type="entry name" value="Tetraspanin"/>
    <property type="match status" value="1"/>
</dbReference>
<evidence type="ECO:0000256" key="4">
    <source>
        <dbReference type="ARBA" id="ARBA00022989"/>
    </source>
</evidence>
<keyword evidence="3 7" id="KW-0812">Transmembrane</keyword>
<dbReference type="KEGG" id="ccal:108624688"/>
<keyword evidence="6" id="KW-1015">Disulfide bond</keyword>
<feature type="transmembrane region" description="Helical" evidence="7">
    <location>
        <begin position="12"/>
        <end position="38"/>
    </location>
</feature>
<keyword evidence="5 7" id="KW-0472">Membrane</keyword>
<evidence type="ECO:0000313" key="8">
    <source>
        <dbReference type="Proteomes" id="UP000694925"/>
    </source>
</evidence>
<dbReference type="InterPro" id="IPR008952">
    <property type="entry name" value="Tetraspanin_EC2_sf"/>
</dbReference>
<dbReference type="AlphaFoldDB" id="A0AAJ7N688"/>
<dbReference type="Proteomes" id="UP000694925">
    <property type="component" value="Unplaced"/>
</dbReference>
<dbReference type="Gene3D" id="1.10.1450.10">
    <property type="entry name" value="Tetraspanin"/>
    <property type="match status" value="1"/>
</dbReference>
<feature type="transmembrane region" description="Helical" evidence="7">
    <location>
        <begin position="216"/>
        <end position="241"/>
    </location>
</feature>
<comment type="similarity">
    <text evidence="2 7">Belongs to the tetraspanin (TM4SF) family.</text>
</comment>
<gene>
    <name evidence="9" type="primary">LOC108624688</name>
</gene>
<accession>A0AAJ7N688</accession>
<keyword evidence="4 7" id="KW-1133">Transmembrane helix</keyword>
<reference evidence="9" key="1">
    <citation type="submission" date="2025-08" db="UniProtKB">
        <authorList>
            <consortium name="RefSeq"/>
        </authorList>
    </citation>
    <scope>IDENTIFICATION</scope>
    <source>
        <tissue evidence="9">Whole body</tissue>
    </source>
</reference>